<dbReference type="Gene3D" id="2.40.50.140">
    <property type="entry name" value="Nucleic acid-binding proteins"/>
    <property type="match status" value="1"/>
</dbReference>
<dbReference type="PROSITE" id="PS01230">
    <property type="entry name" value="TRMA_1"/>
    <property type="match status" value="1"/>
</dbReference>
<dbReference type="PANTHER" id="PTHR11061">
    <property type="entry name" value="RNA M5U METHYLTRANSFERASE"/>
    <property type="match status" value="1"/>
</dbReference>
<keyword evidence="2 4" id="KW-0808">Transferase</keyword>
<sequence>MTDLGADPGMDPEADELLELEVGGVGNGGVCVARHEGRVVFVRHALPGERVRARVTERTKRFLRADAVDILEASPDRVQAPCPFAGPGRCGGCDWQHASLPAQRRLKAAVVEEQLRRVAGIERTVVVEELPHAPDGLGWRTRVQFAVRRDGAVGLHRHRSHDIEPIDECLIAHPGVEVMGIERKPWRGAASVEGVVSAATGDRVVVVRGGAKARVPRLDVPVRLVRGRPAPGTQIPYVREEVSGRLFQVSGSGFWQVHPGAAQVLTDAVMDALQPRPGEIALDLYSGAGLFAAALGERVGPDGLVVAVESDAQAVRDAKFNLRDLPQVAVERGQVADVIAELEFGRADGGSDRAQPKRGDHRRGARVRGADVIVLDPPRAGAGREVVEHVARLGGRRIAYVSCDPATLARDLSYFADRGWTLANLRAFDAFPMTQHVEVLAVLTRG</sequence>
<comment type="similarity">
    <text evidence="4">Belongs to the class I-like SAM-binding methyltransferase superfamily. RNA M5U methyltransferase family.</text>
</comment>
<evidence type="ECO:0000256" key="2">
    <source>
        <dbReference type="ARBA" id="ARBA00022679"/>
    </source>
</evidence>
<evidence type="ECO:0000313" key="7">
    <source>
        <dbReference type="EMBL" id="GAA4105891.1"/>
    </source>
</evidence>
<feature type="binding site" evidence="4">
    <location>
        <position position="376"/>
    </location>
    <ligand>
        <name>S-adenosyl-L-methionine</name>
        <dbReference type="ChEBI" id="CHEBI:59789"/>
    </ligand>
</feature>
<accession>A0ABP7X7J8</accession>
<evidence type="ECO:0000259" key="6">
    <source>
        <dbReference type="PROSITE" id="PS50926"/>
    </source>
</evidence>
<dbReference type="InterPro" id="IPR030390">
    <property type="entry name" value="MeTrfase_TrmA_AS"/>
</dbReference>
<gene>
    <name evidence="7" type="ORF">GCM10022214_86430</name>
</gene>
<dbReference type="EMBL" id="BAAAZG010000086">
    <property type="protein sequence ID" value="GAA4105891.1"/>
    <property type="molecule type" value="Genomic_DNA"/>
</dbReference>
<dbReference type="InterPro" id="IPR012340">
    <property type="entry name" value="NA-bd_OB-fold"/>
</dbReference>
<dbReference type="PROSITE" id="PS51687">
    <property type="entry name" value="SAM_MT_RNA_M5U"/>
    <property type="match status" value="1"/>
</dbReference>
<organism evidence="7 8">
    <name type="scientific">Actinomadura miaoliensis</name>
    <dbReference type="NCBI Taxonomy" id="430685"/>
    <lineage>
        <taxon>Bacteria</taxon>
        <taxon>Bacillati</taxon>
        <taxon>Actinomycetota</taxon>
        <taxon>Actinomycetes</taxon>
        <taxon>Streptosporangiales</taxon>
        <taxon>Thermomonosporaceae</taxon>
        <taxon>Actinomadura</taxon>
    </lineage>
</organism>
<dbReference type="GO" id="GO:0032259">
    <property type="term" value="P:methylation"/>
    <property type="evidence" value="ECO:0007669"/>
    <property type="project" value="UniProtKB-KW"/>
</dbReference>
<dbReference type="Proteomes" id="UP001500683">
    <property type="component" value="Unassembled WGS sequence"/>
</dbReference>
<dbReference type="SUPFAM" id="SSF50249">
    <property type="entry name" value="Nucleic acid-binding proteins"/>
    <property type="match status" value="1"/>
</dbReference>
<keyword evidence="3 4" id="KW-0949">S-adenosyl-L-methionine</keyword>
<evidence type="ECO:0000256" key="1">
    <source>
        <dbReference type="ARBA" id="ARBA00022603"/>
    </source>
</evidence>
<feature type="active site" evidence="5">
    <location>
        <position position="403"/>
    </location>
</feature>
<dbReference type="InterPro" id="IPR010280">
    <property type="entry name" value="U5_MeTrfase_fam"/>
</dbReference>
<dbReference type="Gene3D" id="2.40.50.1070">
    <property type="match status" value="1"/>
</dbReference>
<feature type="binding site" evidence="4">
    <location>
        <position position="285"/>
    </location>
    <ligand>
        <name>S-adenosyl-L-methionine</name>
        <dbReference type="ChEBI" id="CHEBI:59789"/>
    </ligand>
</feature>
<evidence type="ECO:0000256" key="5">
    <source>
        <dbReference type="PROSITE-ProRule" id="PRU10015"/>
    </source>
</evidence>
<comment type="caution">
    <text evidence="7">The sequence shown here is derived from an EMBL/GenBank/DDBJ whole genome shotgun (WGS) entry which is preliminary data.</text>
</comment>
<dbReference type="PROSITE" id="PS50926">
    <property type="entry name" value="TRAM"/>
    <property type="match status" value="1"/>
</dbReference>
<protein>
    <submittedName>
        <fullName evidence="7">Class I SAM-dependent RNA methyltransferase</fullName>
    </submittedName>
</protein>
<dbReference type="SUPFAM" id="SSF53335">
    <property type="entry name" value="S-adenosyl-L-methionine-dependent methyltransferases"/>
    <property type="match status" value="1"/>
</dbReference>
<evidence type="ECO:0000313" key="8">
    <source>
        <dbReference type="Proteomes" id="UP001500683"/>
    </source>
</evidence>
<dbReference type="InterPro" id="IPR029063">
    <property type="entry name" value="SAM-dependent_MTases_sf"/>
</dbReference>
<dbReference type="PROSITE" id="PS01231">
    <property type="entry name" value="TRMA_2"/>
    <property type="match status" value="1"/>
</dbReference>
<evidence type="ECO:0000256" key="3">
    <source>
        <dbReference type="ARBA" id="ARBA00022691"/>
    </source>
</evidence>
<feature type="binding site" evidence="4">
    <location>
        <position position="256"/>
    </location>
    <ligand>
        <name>S-adenosyl-L-methionine</name>
        <dbReference type="ChEBI" id="CHEBI:59789"/>
    </ligand>
</feature>
<dbReference type="Pfam" id="PF01938">
    <property type="entry name" value="TRAM"/>
    <property type="match status" value="1"/>
</dbReference>
<dbReference type="InterPro" id="IPR030391">
    <property type="entry name" value="MeTrfase_TrmA_CS"/>
</dbReference>
<dbReference type="InterPro" id="IPR002792">
    <property type="entry name" value="TRAM_dom"/>
</dbReference>
<dbReference type="Pfam" id="PF05958">
    <property type="entry name" value="tRNA_U5-meth_tr"/>
    <property type="match status" value="1"/>
</dbReference>
<feature type="binding site" evidence="4">
    <location>
        <position position="309"/>
    </location>
    <ligand>
        <name>S-adenosyl-L-methionine</name>
        <dbReference type="ChEBI" id="CHEBI:59789"/>
    </ligand>
</feature>
<dbReference type="GO" id="GO:0008168">
    <property type="term" value="F:methyltransferase activity"/>
    <property type="evidence" value="ECO:0007669"/>
    <property type="project" value="UniProtKB-KW"/>
</dbReference>
<proteinExistence type="inferred from homology"/>
<evidence type="ECO:0000256" key="4">
    <source>
        <dbReference type="PROSITE-ProRule" id="PRU01024"/>
    </source>
</evidence>
<name>A0ABP7X7J8_9ACTN</name>
<dbReference type="Gene3D" id="3.40.50.150">
    <property type="entry name" value="Vaccinia Virus protein VP39"/>
    <property type="match status" value="1"/>
</dbReference>
<feature type="active site" description="Nucleophile" evidence="4">
    <location>
        <position position="403"/>
    </location>
</feature>
<feature type="domain" description="TRAM" evidence="6">
    <location>
        <begin position="11"/>
        <end position="69"/>
    </location>
</feature>
<keyword evidence="8" id="KW-1185">Reference proteome</keyword>
<reference evidence="8" key="1">
    <citation type="journal article" date="2019" name="Int. J. Syst. Evol. Microbiol.">
        <title>The Global Catalogue of Microorganisms (GCM) 10K type strain sequencing project: providing services to taxonomists for standard genome sequencing and annotation.</title>
        <authorList>
            <consortium name="The Broad Institute Genomics Platform"/>
            <consortium name="The Broad Institute Genome Sequencing Center for Infectious Disease"/>
            <person name="Wu L."/>
            <person name="Ma J."/>
        </authorList>
    </citation>
    <scope>NUCLEOTIDE SEQUENCE [LARGE SCALE GENOMIC DNA]</scope>
    <source>
        <strain evidence="8">JCM 16702</strain>
    </source>
</reference>
<keyword evidence="1 4" id="KW-0489">Methyltransferase</keyword>
<dbReference type="PANTHER" id="PTHR11061:SF30">
    <property type="entry name" value="TRNA (URACIL(54)-C(5))-METHYLTRANSFERASE"/>
    <property type="match status" value="1"/>
</dbReference>